<sequence>MSRTVNSFYSIFSSTFSSSWWLSRKLFFIICAFFWTCLDAVADLSLELKQGCEEGAVKKSVRKMIIWRRRRTILETLTRMCWRSFTPARKILTHQSRAVQSTLMGEAWTYLVT</sequence>
<reference evidence="1" key="1">
    <citation type="submission" date="2021-05" db="EMBL/GenBank/DDBJ databases">
        <authorList>
            <person name="Alioto T."/>
            <person name="Alioto T."/>
            <person name="Gomez Garrido J."/>
        </authorList>
    </citation>
    <scope>NUCLEOTIDE SEQUENCE</scope>
</reference>
<organism evidence="1">
    <name type="scientific">Cacopsylla melanoneura</name>
    <dbReference type="NCBI Taxonomy" id="428564"/>
    <lineage>
        <taxon>Eukaryota</taxon>
        <taxon>Metazoa</taxon>
        <taxon>Ecdysozoa</taxon>
        <taxon>Arthropoda</taxon>
        <taxon>Hexapoda</taxon>
        <taxon>Insecta</taxon>
        <taxon>Pterygota</taxon>
        <taxon>Neoptera</taxon>
        <taxon>Paraneoptera</taxon>
        <taxon>Hemiptera</taxon>
        <taxon>Sternorrhyncha</taxon>
        <taxon>Psylloidea</taxon>
        <taxon>Psyllidae</taxon>
        <taxon>Psyllinae</taxon>
        <taxon>Cacopsylla</taxon>
    </lineage>
</organism>
<proteinExistence type="predicted"/>
<protein>
    <submittedName>
        <fullName evidence="1">Uncharacterized protein</fullName>
    </submittedName>
</protein>
<accession>A0A8D8SYI4</accession>
<dbReference type="EMBL" id="HBUF01244908">
    <property type="protein sequence ID" value="CAG6678130.1"/>
    <property type="molecule type" value="Transcribed_RNA"/>
</dbReference>
<evidence type="ECO:0000313" key="1">
    <source>
        <dbReference type="EMBL" id="CAG6678128.1"/>
    </source>
</evidence>
<dbReference type="AlphaFoldDB" id="A0A8D8SYI4"/>
<name>A0A8D8SYI4_9HEMI</name>
<dbReference type="EMBL" id="HBUF01244907">
    <property type="protein sequence ID" value="CAG6678128.1"/>
    <property type="molecule type" value="Transcribed_RNA"/>
</dbReference>